<keyword evidence="2 4" id="KW-0238">DNA-binding</keyword>
<dbReference type="InterPro" id="IPR036390">
    <property type="entry name" value="WH_DNA-bd_sf"/>
</dbReference>
<evidence type="ECO:0000256" key="3">
    <source>
        <dbReference type="ARBA" id="ARBA00023163"/>
    </source>
</evidence>
<protein>
    <submittedName>
        <fullName evidence="4">DNA-binding transcriptional regulator GbsR (MarR family)</fullName>
    </submittedName>
</protein>
<dbReference type="InterPro" id="IPR036388">
    <property type="entry name" value="WH-like_DNA-bd_sf"/>
</dbReference>
<dbReference type="PANTHER" id="PTHR38465">
    <property type="entry name" value="HTH-TYPE TRANSCRIPTIONAL REGULATOR MJ1563-RELATED"/>
    <property type="match status" value="1"/>
</dbReference>
<name>A0A839XVF9_9PSEU</name>
<reference evidence="4 5" key="1">
    <citation type="submission" date="2020-08" db="EMBL/GenBank/DDBJ databases">
        <title>Sequencing the genomes of 1000 actinobacteria strains.</title>
        <authorList>
            <person name="Klenk H.-P."/>
        </authorList>
    </citation>
    <scope>NUCLEOTIDE SEQUENCE [LARGE SCALE GENOMIC DNA]</scope>
    <source>
        <strain evidence="4 5">DSM 45267</strain>
    </source>
</reference>
<accession>A0A839XVF9</accession>
<dbReference type="Gene3D" id="1.10.287.160">
    <property type="entry name" value="HR1 repeat"/>
    <property type="match status" value="1"/>
</dbReference>
<dbReference type="GO" id="GO:0003677">
    <property type="term" value="F:DNA binding"/>
    <property type="evidence" value="ECO:0007669"/>
    <property type="project" value="UniProtKB-KW"/>
</dbReference>
<dbReference type="PANTHER" id="PTHR38465:SF2">
    <property type="entry name" value="HTH-TYPE TRANSCRIPTIONAL REGULATOR MMPR5"/>
    <property type="match status" value="1"/>
</dbReference>
<keyword evidence="1" id="KW-0805">Transcription regulation</keyword>
<evidence type="ECO:0000256" key="1">
    <source>
        <dbReference type="ARBA" id="ARBA00023015"/>
    </source>
</evidence>
<dbReference type="Proteomes" id="UP000564573">
    <property type="component" value="Unassembled WGS sequence"/>
</dbReference>
<keyword evidence="3" id="KW-0804">Transcription</keyword>
<proteinExistence type="predicted"/>
<dbReference type="SUPFAM" id="SSF46785">
    <property type="entry name" value="Winged helix' DNA-binding domain"/>
    <property type="match status" value="1"/>
</dbReference>
<evidence type="ECO:0000313" key="4">
    <source>
        <dbReference type="EMBL" id="MBB3664523.1"/>
    </source>
</evidence>
<keyword evidence="5" id="KW-1185">Reference proteome</keyword>
<dbReference type="Gene3D" id="1.10.10.10">
    <property type="entry name" value="Winged helix-like DNA-binding domain superfamily/Winged helix DNA-binding domain"/>
    <property type="match status" value="1"/>
</dbReference>
<gene>
    <name evidence="4" type="ORF">FB384_003427</name>
</gene>
<evidence type="ECO:0000313" key="5">
    <source>
        <dbReference type="Proteomes" id="UP000564573"/>
    </source>
</evidence>
<dbReference type="AlphaFoldDB" id="A0A839XVF9"/>
<dbReference type="EMBL" id="JACIBS010000001">
    <property type="protein sequence ID" value="MBB3664523.1"/>
    <property type="molecule type" value="Genomic_DNA"/>
</dbReference>
<dbReference type="InterPro" id="IPR052362">
    <property type="entry name" value="HTH-GbsR_regulator"/>
</dbReference>
<dbReference type="RefSeq" id="WP_221212764.1">
    <property type="nucleotide sequence ID" value="NZ_JACIBS010000001.1"/>
</dbReference>
<evidence type="ECO:0000256" key="2">
    <source>
        <dbReference type="ARBA" id="ARBA00023125"/>
    </source>
</evidence>
<comment type="caution">
    <text evidence="4">The sequence shown here is derived from an EMBL/GenBank/DDBJ whole genome shotgun (WGS) entry which is preliminary data.</text>
</comment>
<sequence length="177" mass="19712">MSSRAGDGPPDDANSLIDDFGLYIGRAMGWPPMAGRAAGVLMLSESPMTMTQLQDALHASKGSMSETTRLLVLSGTVRRFKEPGSRRYVYEWRDDAWIGCLQHQIEGTTDLLALAENAQARDAALPERQRARLRDMHEFYTFMVQRLETLLAEYRAFREHGDPDHVAARDRAAGGDG</sequence>
<organism evidence="4 5">
    <name type="scientific">Prauserella sediminis</name>
    <dbReference type="NCBI Taxonomy" id="577680"/>
    <lineage>
        <taxon>Bacteria</taxon>
        <taxon>Bacillati</taxon>
        <taxon>Actinomycetota</taxon>
        <taxon>Actinomycetes</taxon>
        <taxon>Pseudonocardiales</taxon>
        <taxon>Pseudonocardiaceae</taxon>
        <taxon>Prauserella</taxon>
        <taxon>Prauserella salsuginis group</taxon>
    </lineage>
</organism>